<dbReference type="PROSITE" id="PS51318">
    <property type="entry name" value="TAT"/>
    <property type="match status" value="1"/>
</dbReference>
<evidence type="ECO:0008006" key="3">
    <source>
        <dbReference type="Google" id="ProtNLM"/>
    </source>
</evidence>
<proteinExistence type="predicted"/>
<dbReference type="OrthoDB" id="3264966at2"/>
<sequence length="481" mass="47325">MSASRRWALAGARAMTGLLGIAAAVATVGAATLLPWPSHIVQPSGELVTPAASEQQRVCPGPLLALAADASAASSASSIGSANTLYAAGRPGALASEPMVSPLAVPDNVAGDVAGTPLLLSVPAADSAPLIAGAQSQTAGTETLSGLAVAGCAEASSDGWLVAGSTAIGQTSLLLLSNPSDVAASVDLALYGEGGLVDAPGSTGILVQPHSQRVIPLAGLAPNLNSPVVHVTTRGGQVVASLQQSVIDGLNPGGIELAGTTAPPALEQLIAGFIVPAHLVDETQSNDSHFHDDDAAVRVLNTGADAAELTVSATSDDGGNGTSITVTLEPGVASEVPLSELAAGSYTVRMNADQPIVAAARSTEKSATSEDFAWFVASQALLDDSAIVVADGPAPTLRLANPHGNAQRVTLEDGSGTPLTVNLPAAGAVSVPLTAGSTYTLGGSETGGVVASVSYQGGAALSSFALNPPGPLARAIAVYTH</sequence>
<accession>A0A4Q8AKD5</accession>
<comment type="caution">
    <text evidence="1">The sequence shown here is derived from an EMBL/GenBank/DDBJ whole genome shotgun (WGS) entry which is preliminary data.</text>
</comment>
<evidence type="ECO:0000313" key="1">
    <source>
        <dbReference type="EMBL" id="RZU64373.1"/>
    </source>
</evidence>
<gene>
    <name evidence="1" type="ORF">EV379_0668</name>
</gene>
<evidence type="ECO:0000313" key="2">
    <source>
        <dbReference type="Proteomes" id="UP000291483"/>
    </source>
</evidence>
<reference evidence="1 2" key="1">
    <citation type="submission" date="2019-02" db="EMBL/GenBank/DDBJ databases">
        <title>Sequencing the genomes of 1000 actinobacteria strains.</title>
        <authorList>
            <person name="Klenk H.-P."/>
        </authorList>
    </citation>
    <scope>NUCLEOTIDE SEQUENCE [LARGE SCALE GENOMIC DNA]</scope>
    <source>
        <strain evidence="1 2">DSM 18319</strain>
    </source>
</reference>
<dbReference type="Proteomes" id="UP000291483">
    <property type="component" value="Unassembled WGS sequence"/>
</dbReference>
<dbReference type="InterPro" id="IPR006311">
    <property type="entry name" value="TAT_signal"/>
</dbReference>
<dbReference type="AlphaFoldDB" id="A0A4Q8AKD5"/>
<dbReference type="EMBL" id="SHLC01000001">
    <property type="protein sequence ID" value="RZU64373.1"/>
    <property type="molecule type" value="Genomic_DNA"/>
</dbReference>
<dbReference type="RefSeq" id="WP_130504883.1">
    <property type="nucleotide sequence ID" value="NZ_SHLC01000001.1"/>
</dbReference>
<dbReference type="Pfam" id="PF18986">
    <property type="entry name" value="DUF5719"/>
    <property type="match status" value="1"/>
</dbReference>
<dbReference type="InterPro" id="IPR043777">
    <property type="entry name" value="DUF5719"/>
</dbReference>
<keyword evidence="2" id="KW-1185">Reference proteome</keyword>
<name>A0A4Q8AKD5_9MICO</name>
<organism evidence="1 2">
    <name type="scientific">Microterricola gilva</name>
    <dbReference type="NCBI Taxonomy" id="393267"/>
    <lineage>
        <taxon>Bacteria</taxon>
        <taxon>Bacillati</taxon>
        <taxon>Actinomycetota</taxon>
        <taxon>Actinomycetes</taxon>
        <taxon>Micrococcales</taxon>
        <taxon>Microbacteriaceae</taxon>
        <taxon>Microterricola</taxon>
    </lineage>
</organism>
<protein>
    <recommendedName>
        <fullName evidence="3">Secreted protein</fullName>
    </recommendedName>
</protein>